<dbReference type="RefSeq" id="WP_111344807.1">
    <property type="nucleotide sequence ID" value="NZ_QLII01000001.1"/>
</dbReference>
<evidence type="ECO:0000259" key="1">
    <source>
        <dbReference type="Pfam" id="PF01464"/>
    </source>
</evidence>
<dbReference type="Pfam" id="PF01464">
    <property type="entry name" value="SLT"/>
    <property type="match status" value="1"/>
</dbReference>
<organism evidence="2 3">
    <name type="scientific">Spirosoma telluris</name>
    <dbReference type="NCBI Taxonomy" id="2183553"/>
    <lineage>
        <taxon>Bacteria</taxon>
        <taxon>Pseudomonadati</taxon>
        <taxon>Bacteroidota</taxon>
        <taxon>Cytophagia</taxon>
        <taxon>Cytophagales</taxon>
        <taxon>Cytophagaceae</taxon>
        <taxon>Spirosoma</taxon>
    </lineage>
</organism>
<dbReference type="Gene3D" id="1.10.530.10">
    <property type="match status" value="1"/>
</dbReference>
<reference evidence="2 3" key="1">
    <citation type="submission" date="2018-06" db="EMBL/GenBank/DDBJ databases">
        <title>Spirosoma sp. HMF3257 Genome sequencing and assembly.</title>
        <authorList>
            <person name="Kang H."/>
            <person name="Cha I."/>
            <person name="Kim H."/>
            <person name="Kang J."/>
            <person name="Joh K."/>
        </authorList>
    </citation>
    <scope>NUCLEOTIDE SEQUENCE [LARGE SCALE GENOMIC DNA]</scope>
    <source>
        <strain evidence="2 3">HMF3257</strain>
    </source>
</reference>
<dbReference type="OrthoDB" id="1273345at2"/>
<dbReference type="EMBL" id="QLII01000001">
    <property type="protein sequence ID" value="RAI75900.1"/>
    <property type="molecule type" value="Genomic_DNA"/>
</dbReference>
<dbReference type="Proteomes" id="UP000249016">
    <property type="component" value="Unassembled WGS sequence"/>
</dbReference>
<feature type="domain" description="Transglycosylase SLT" evidence="1">
    <location>
        <begin position="51"/>
        <end position="128"/>
    </location>
</feature>
<accession>A0A327NKJ7</accession>
<name>A0A327NKJ7_9BACT</name>
<protein>
    <recommendedName>
        <fullName evidence="1">Transglycosylase SLT domain-containing protein</fullName>
    </recommendedName>
</protein>
<proteinExistence type="predicted"/>
<dbReference type="InterPro" id="IPR023346">
    <property type="entry name" value="Lysozyme-like_dom_sf"/>
</dbReference>
<comment type="caution">
    <text evidence="2">The sequence shown here is derived from an EMBL/GenBank/DDBJ whole genome shotgun (WGS) entry which is preliminary data.</text>
</comment>
<dbReference type="InterPro" id="IPR008258">
    <property type="entry name" value="Transglycosylase_SLT_dom_1"/>
</dbReference>
<dbReference type="AlphaFoldDB" id="A0A327NKJ7"/>
<evidence type="ECO:0000313" key="2">
    <source>
        <dbReference type="EMBL" id="RAI75900.1"/>
    </source>
</evidence>
<dbReference type="SUPFAM" id="SSF53955">
    <property type="entry name" value="Lysozyme-like"/>
    <property type="match status" value="1"/>
</dbReference>
<keyword evidence="3" id="KW-1185">Reference proteome</keyword>
<gene>
    <name evidence="2" type="ORF">HMF3257_20160</name>
</gene>
<evidence type="ECO:0000313" key="3">
    <source>
        <dbReference type="Proteomes" id="UP000249016"/>
    </source>
</evidence>
<sequence length="176" mass="20049">MVLSWDVVASRKNWSAELLQAIKTNKAVLDAGKMENFITGYQELSADLQIKCWAELIVAMAKFESDWNPHSIYHELPPLGVDSVGLLQLSYEDQNLYALEPLNREQRNLEDPLVNLRCGVKILAHLVAKDSVIADTIIVDNHRKYKGAARYWSVLREGDKHHLNDIRHLVQHNVGL</sequence>